<organism evidence="2 3">
    <name type="scientific">Altericroceibacterium indicum</name>
    <dbReference type="NCBI Taxonomy" id="374177"/>
    <lineage>
        <taxon>Bacteria</taxon>
        <taxon>Pseudomonadati</taxon>
        <taxon>Pseudomonadota</taxon>
        <taxon>Alphaproteobacteria</taxon>
        <taxon>Sphingomonadales</taxon>
        <taxon>Erythrobacteraceae</taxon>
        <taxon>Altericroceibacterium</taxon>
    </lineage>
</organism>
<proteinExistence type="predicted"/>
<evidence type="ECO:0000256" key="1">
    <source>
        <dbReference type="SAM" id="MobiDB-lite"/>
    </source>
</evidence>
<accession>A0A845ABX4</accession>
<feature type="compositionally biased region" description="Basic residues" evidence="1">
    <location>
        <begin position="10"/>
        <end position="23"/>
    </location>
</feature>
<feature type="region of interest" description="Disordered" evidence="1">
    <location>
        <begin position="1"/>
        <end position="27"/>
    </location>
</feature>
<feature type="region of interest" description="Disordered" evidence="1">
    <location>
        <begin position="153"/>
        <end position="177"/>
    </location>
</feature>
<evidence type="ECO:0000313" key="2">
    <source>
        <dbReference type="EMBL" id="MXP26889.1"/>
    </source>
</evidence>
<dbReference type="OrthoDB" id="8480631at2"/>
<comment type="caution">
    <text evidence="2">The sequence shown here is derived from an EMBL/GenBank/DDBJ whole genome shotgun (WGS) entry which is preliminary data.</text>
</comment>
<name>A0A845ABX4_9SPHN</name>
<gene>
    <name evidence="2" type="ORF">GRI39_12685</name>
</gene>
<dbReference type="EMBL" id="WTYQ01000005">
    <property type="protein sequence ID" value="MXP26889.1"/>
    <property type="molecule type" value="Genomic_DNA"/>
</dbReference>
<keyword evidence="3" id="KW-1185">Reference proteome</keyword>
<dbReference type="Proteomes" id="UP000460561">
    <property type="component" value="Unassembled WGS sequence"/>
</dbReference>
<reference evidence="2 3" key="1">
    <citation type="submission" date="2019-12" db="EMBL/GenBank/DDBJ databases">
        <title>Genomic-based taxomic classification of the family Erythrobacteraceae.</title>
        <authorList>
            <person name="Xu L."/>
        </authorList>
    </citation>
    <scope>NUCLEOTIDE SEQUENCE [LARGE SCALE GENOMIC DNA]</scope>
    <source>
        <strain evidence="2 3">DSM 18604</strain>
    </source>
</reference>
<protein>
    <submittedName>
        <fullName evidence="2">Uncharacterized protein</fullName>
    </submittedName>
</protein>
<evidence type="ECO:0000313" key="3">
    <source>
        <dbReference type="Proteomes" id="UP000460561"/>
    </source>
</evidence>
<dbReference type="AlphaFoldDB" id="A0A845ABX4"/>
<sequence length="177" mass="20088">MIMTTEATPPRRRAARTKIRSEHRKGEAEKLNRHWRTLFLDCLADTSNVSAAARAAGIDPARAYKVRREERGFALQWQASLLEGYANLEMETVCRLRMGAAKDGRKFDIANALRLLAFHRENVLRERARQADEDEEAILASINAKIDQMRARQKAARDNLAHGDQNQPPAIEGHKCD</sequence>